<feature type="non-terminal residue" evidence="2">
    <location>
        <position position="329"/>
    </location>
</feature>
<dbReference type="Proteomes" id="UP000499080">
    <property type="component" value="Unassembled WGS sequence"/>
</dbReference>
<organism evidence="2 3">
    <name type="scientific">Araneus ventricosus</name>
    <name type="common">Orbweaver spider</name>
    <name type="synonym">Epeira ventricosa</name>
    <dbReference type="NCBI Taxonomy" id="182803"/>
    <lineage>
        <taxon>Eukaryota</taxon>
        <taxon>Metazoa</taxon>
        <taxon>Ecdysozoa</taxon>
        <taxon>Arthropoda</taxon>
        <taxon>Chelicerata</taxon>
        <taxon>Arachnida</taxon>
        <taxon>Araneae</taxon>
        <taxon>Araneomorphae</taxon>
        <taxon>Entelegynae</taxon>
        <taxon>Araneoidea</taxon>
        <taxon>Araneidae</taxon>
        <taxon>Araneus</taxon>
    </lineage>
</organism>
<gene>
    <name evidence="2" type="ORF">AVEN_134596_1</name>
</gene>
<evidence type="ECO:0000313" key="2">
    <source>
        <dbReference type="EMBL" id="GBL66134.1"/>
    </source>
</evidence>
<accession>A0A4Y1ZSP6</accession>
<comment type="caution">
    <text evidence="2">The sequence shown here is derived from an EMBL/GenBank/DDBJ whole genome shotgun (WGS) entry which is preliminary data.</text>
</comment>
<dbReference type="Pfam" id="PF03564">
    <property type="entry name" value="DUF1759"/>
    <property type="match status" value="1"/>
</dbReference>
<dbReference type="InterPro" id="IPR005312">
    <property type="entry name" value="DUF1759"/>
</dbReference>
<dbReference type="OrthoDB" id="6432199at2759"/>
<keyword evidence="3" id="KW-1185">Reference proteome</keyword>
<reference evidence="2 3" key="1">
    <citation type="journal article" date="2019" name="Sci. Rep.">
        <title>Orb-weaving spider Araneus ventricosus genome elucidates the spidroin gene catalogue.</title>
        <authorList>
            <person name="Kono N."/>
            <person name="Nakamura H."/>
            <person name="Ohtoshi R."/>
            <person name="Moran D.A.P."/>
            <person name="Shinohara A."/>
            <person name="Yoshida Y."/>
            <person name="Fujiwara M."/>
            <person name="Mori M."/>
            <person name="Tomita M."/>
            <person name="Arakawa K."/>
        </authorList>
    </citation>
    <scope>NUCLEOTIDE SEQUENCE [LARGE SCALE GENOMIC DNA]</scope>
</reference>
<evidence type="ECO:0000256" key="1">
    <source>
        <dbReference type="SAM" id="MobiDB-lite"/>
    </source>
</evidence>
<sequence>MEFEKNKKKRSVIRQLTTKLLTKIEVSYSKTDIAMDEKLENLRDFSVQLAEKLTELKHLDSQIETDTSVDELEDEIIQSQECQEKAIIWKGRLQRFINQHTAIATQNETSNNRTVPETKVMKMPRLQMSTFYGDSSKWLDFWNQFECTIHNNGNLSKTEKFTYLKSLLSGNALSAISVFVLSDLNYDSSIEILKDRFGRQDIVISSHMNKLLSIEPVRNISNVKALRKLFDECEIQIRSLESLNVTSGSYGNLLCPIILQKIPEELNFEFNRNRKEQSKFDITELIEFLRKEINCREAANLMKPKTFQRQDNKKGGNQWNNSEFKPKIA</sequence>
<proteinExistence type="predicted"/>
<evidence type="ECO:0000313" key="3">
    <source>
        <dbReference type="Proteomes" id="UP000499080"/>
    </source>
</evidence>
<feature type="region of interest" description="Disordered" evidence="1">
    <location>
        <begin position="304"/>
        <end position="329"/>
    </location>
</feature>
<dbReference type="PANTHER" id="PTHR22954:SF3">
    <property type="entry name" value="PROTEIN CBG08539"/>
    <property type="match status" value="1"/>
</dbReference>
<dbReference type="PANTHER" id="PTHR22954">
    <property type="entry name" value="RETROVIRAL PROTEASE-RELATED"/>
    <property type="match status" value="1"/>
</dbReference>
<name>A0A4Y1ZSP6_ARAVE</name>
<dbReference type="AlphaFoldDB" id="A0A4Y1ZSP6"/>
<protein>
    <submittedName>
        <fullName evidence="2">Uncharacterized protein</fullName>
    </submittedName>
</protein>
<dbReference type="EMBL" id="BGPR01228496">
    <property type="protein sequence ID" value="GBL66134.1"/>
    <property type="molecule type" value="Genomic_DNA"/>
</dbReference>